<comment type="caution">
    <text evidence="11">The sequence shown here is derived from an EMBL/GenBank/DDBJ whole genome shotgun (WGS) entry which is preliminary data.</text>
</comment>
<evidence type="ECO:0000256" key="1">
    <source>
        <dbReference type="ARBA" id="ARBA00001164"/>
    </source>
</evidence>
<dbReference type="SUPFAM" id="SSF51366">
    <property type="entry name" value="Ribulose-phoshate binding barrel"/>
    <property type="match status" value="1"/>
</dbReference>
<feature type="domain" description="N-(5'phosphoribosyl) anthranilate isomerase (PRAI)" evidence="10">
    <location>
        <begin position="4"/>
        <end position="188"/>
    </location>
</feature>
<comment type="pathway">
    <text evidence="2 9">Amino-acid biosynthesis; L-tryptophan biosynthesis; L-tryptophan from chorismate: step 3/5.</text>
</comment>
<evidence type="ECO:0000256" key="9">
    <source>
        <dbReference type="HAMAP-Rule" id="MF_00135"/>
    </source>
</evidence>
<evidence type="ECO:0000256" key="6">
    <source>
        <dbReference type="ARBA" id="ARBA00022822"/>
    </source>
</evidence>
<keyword evidence="6 9" id="KW-0822">Tryptophan biosynthesis</keyword>
<keyword evidence="7 9" id="KW-0057">Aromatic amino acid biosynthesis</keyword>
<dbReference type="GO" id="GO:0004640">
    <property type="term" value="F:phosphoribosylanthranilate isomerase activity"/>
    <property type="evidence" value="ECO:0007669"/>
    <property type="project" value="UniProtKB-UniRule"/>
</dbReference>
<evidence type="ECO:0000259" key="10">
    <source>
        <dbReference type="Pfam" id="PF00697"/>
    </source>
</evidence>
<dbReference type="EMBL" id="AZCU01000037">
    <property type="protein sequence ID" value="KRK19595.1"/>
    <property type="molecule type" value="Genomic_DNA"/>
</dbReference>
<dbReference type="InterPro" id="IPR001240">
    <property type="entry name" value="PRAI_dom"/>
</dbReference>
<dbReference type="UniPathway" id="UPA00035">
    <property type="reaction ID" value="UER00042"/>
</dbReference>
<evidence type="ECO:0000313" key="12">
    <source>
        <dbReference type="Proteomes" id="UP000051020"/>
    </source>
</evidence>
<evidence type="ECO:0000256" key="3">
    <source>
        <dbReference type="ARBA" id="ARBA00012572"/>
    </source>
</evidence>
<dbReference type="PANTHER" id="PTHR42894:SF1">
    <property type="entry name" value="N-(5'-PHOSPHORIBOSYL)ANTHRANILATE ISOMERASE"/>
    <property type="match status" value="1"/>
</dbReference>
<dbReference type="GeneID" id="49393916"/>
<evidence type="ECO:0000313" key="11">
    <source>
        <dbReference type="EMBL" id="KRK19595.1"/>
    </source>
</evidence>
<name>A0A837R5A9_LACPE</name>
<dbReference type="AlphaFoldDB" id="A0A837R5A9"/>
<evidence type="ECO:0000256" key="7">
    <source>
        <dbReference type="ARBA" id="ARBA00023141"/>
    </source>
</evidence>
<protein>
    <recommendedName>
        <fullName evidence="4 9">N-(5'-phosphoribosyl)anthranilate isomerase</fullName>
        <shortName evidence="9">PRAI</shortName>
        <ecNumber evidence="3 9">5.3.1.24</ecNumber>
    </recommendedName>
</protein>
<dbReference type="GO" id="GO:0000162">
    <property type="term" value="P:L-tryptophan biosynthetic process"/>
    <property type="evidence" value="ECO:0007669"/>
    <property type="project" value="UniProtKB-UniRule"/>
</dbReference>
<dbReference type="Proteomes" id="UP000051020">
    <property type="component" value="Unassembled WGS sequence"/>
</dbReference>
<dbReference type="CDD" id="cd00405">
    <property type="entry name" value="PRAI"/>
    <property type="match status" value="1"/>
</dbReference>
<dbReference type="EC" id="5.3.1.24" evidence="3 9"/>
<accession>A0A837R5A9</accession>
<dbReference type="InterPro" id="IPR013785">
    <property type="entry name" value="Aldolase_TIM"/>
</dbReference>
<dbReference type="InterPro" id="IPR044643">
    <property type="entry name" value="TrpF_fam"/>
</dbReference>
<dbReference type="PANTHER" id="PTHR42894">
    <property type="entry name" value="N-(5'-PHOSPHORIBOSYL)ANTHRANILATE ISOMERASE"/>
    <property type="match status" value="1"/>
</dbReference>
<evidence type="ECO:0000256" key="4">
    <source>
        <dbReference type="ARBA" id="ARBA00022272"/>
    </source>
</evidence>
<organism evidence="11 12">
    <name type="scientific">Lactiplantibacillus pentosus DSM 20314</name>
    <dbReference type="NCBI Taxonomy" id="1423791"/>
    <lineage>
        <taxon>Bacteria</taxon>
        <taxon>Bacillati</taxon>
        <taxon>Bacillota</taxon>
        <taxon>Bacilli</taxon>
        <taxon>Lactobacillales</taxon>
        <taxon>Lactobacillaceae</taxon>
        <taxon>Lactiplantibacillus</taxon>
    </lineage>
</organism>
<gene>
    <name evidence="9" type="primary">trpF</name>
    <name evidence="11" type="ORF">FD24_GL002379</name>
</gene>
<keyword evidence="5 9" id="KW-0028">Amino-acid biosynthesis</keyword>
<comment type="catalytic activity">
    <reaction evidence="1 9">
        <text>N-(5-phospho-beta-D-ribosyl)anthranilate = 1-(2-carboxyphenylamino)-1-deoxy-D-ribulose 5-phosphate</text>
        <dbReference type="Rhea" id="RHEA:21540"/>
        <dbReference type="ChEBI" id="CHEBI:18277"/>
        <dbReference type="ChEBI" id="CHEBI:58613"/>
        <dbReference type="EC" id="5.3.1.24"/>
    </reaction>
</comment>
<sequence>MTQIKICGLMRLADVAMVNQARPDAIGFIFAPGRRRQITPDLARQMAAQLNPQIQRVGVFTTNSLAEILALVQAHIIQVVQLHGALDDPRVPQLRAAHIPVIQAVIPADAIRCQADYPLLDNSHPGSGQVLDWTDLPRLKRPFILAGGLTPDNVTTAIQQIYPAMVDVSSGVETNGQKDAQKIAAIVARAHQLN</sequence>
<dbReference type="InterPro" id="IPR011060">
    <property type="entry name" value="RibuloseP-bd_barrel"/>
</dbReference>
<dbReference type="Gene3D" id="3.20.20.70">
    <property type="entry name" value="Aldolase class I"/>
    <property type="match status" value="1"/>
</dbReference>
<dbReference type="RefSeq" id="WP_050338747.1">
    <property type="nucleotide sequence ID" value="NZ_AZCU01000037.1"/>
</dbReference>
<comment type="similarity">
    <text evidence="9">Belongs to the TrpF family.</text>
</comment>
<dbReference type="HAMAP" id="MF_00135">
    <property type="entry name" value="PRAI"/>
    <property type="match status" value="1"/>
</dbReference>
<reference evidence="11 12" key="1">
    <citation type="journal article" date="2015" name="Genome Announc.">
        <title>Expanding the biotechnology potential of lactobacilli through comparative genomics of 213 strains and associated genera.</title>
        <authorList>
            <person name="Sun Z."/>
            <person name="Harris H.M."/>
            <person name="McCann A."/>
            <person name="Guo C."/>
            <person name="Argimon S."/>
            <person name="Zhang W."/>
            <person name="Yang X."/>
            <person name="Jeffery I.B."/>
            <person name="Cooney J.C."/>
            <person name="Kagawa T.F."/>
            <person name="Liu W."/>
            <person name="Song Y."/>
            <person name="Salvetti E."/>
            <person name="Wrobel A."/>
            <person name="Rasinkangas P."/>
            <person name="Parkhill J."/>
            <person name="Rea M.C."/>
            <person name="O'Sullivan O."/>
            <person name="Ritari J."/>
            <person name="Douillard F.P."/>
            <person name="Paul Ross R."/>
            <person name="Yang R."/>
            <person name="Briner A.E."/>
            <person name="Felis G.E."/>
            <person name="de Vos W.M."/>
            <person name="Barrangou R."/>
            <person name="Klaenhammer T.R."/>
            <person name="Caufield P.W."/>
            <person name="Cui Y."/>
            <person name="Zhang H."/>
            <person name="O'Toole P.W."/>
        </authorList>
    </citation>
    <scope>NUCLEOTIDE SEQUENCE [LARGE SCALE GENOMIC DNA]</scope>
    <source>
        <strain evidence="11 12">DSM 20314</strain>
    </source>
</reference>
<keyword evidence="8 9" id="KW-0413">Isomerase</keyword>
<dbReference type="Pfam" id="PF00697">
    <property type="entry name" value="PRAI"/>
    <property type="match status" value="1"/>
</dbReference>
<evidence type="ECO:0000256" key="5">
    <source>
        <dbReference type="ARBA" id="ARBA00022605"/>
    </source>
</evidence>
<evidence type="ECO:0000256" key="8">
    <source>
        <dbReference type="ARBA" id="ARBA00023235"/>
    </source>
</evidence>
<proteinExistence type="inferred from homology"/>
<evidence type="ECO:0000256" key="2">
    <source>
        <dbReference type="ARBA" id="ARBA00004664"/>
    </source>
</evidence>